<organism evidence="1 2">
    <name type="scientific">[Anoxybacillus] calidus</name>
    <dbReference type="NCBI Taxonomy" id="575178"/>
    <lineage>
        <taxon>Bacteria</taxon>
        <taxon>Bacillati</taxon>
        <taxon>Bacillota</taxon>
        <taxon>Bacilli</taxon>
        <taxon>Bacillales</taxon>
        <taxon>Anoxybacillaceae</taxon>
        <taxon>Paranoxybacillus</taxon>
    </lineage>
</organism>
<dbReference type="EMBL" id="JACDUU010000006">
    <property type="protein sequence ID" value="MBA2872437.1"/>
    <property type="molecule type" value="Genomic_DNA"/>
</dbReference>
<protein>
    <submittedName>
        <fullName evidence="1">Uncharacterized protein</fullName>
    </submittedName>
</protein>
<evidence type="ECO:0000313" key="1">
    <source>
        <dbReference type="EMBL" id="MBA2872437.1"/>
    </source>
</evidence>
<dbReference type="RefSeq" id="WP_181538186.1">
    <property type="nucleotide sequence ID" value="NZ_JACDUU010000006.1"/>
</dbReference>
<dbReference type="Proteomes" id="UP000580891">
    <property type="component" value="Unassembled WGS sequence"/>
</dbReference>
<gene>
    <name evidence="1" type="ORF">HNQ85_002746</name>
</gene>
<reference evidence="1 2" key="1">
    <citation type="submission" date="2020-07" db="EMBL/GenBank/DDBJ databases">
        <title>Genomic Encyclopedia of Type Strains, Phase IV (KMG-IV): sequencing the most valuable type-strain genomes for metagenomic binning, comparative biology and taxonomic classification.</title>
        <authorList>
            <person name="Goeker M."/>
        </authorList>
    </citation>
    <scope>NUCLEOTIDE SEQUENCE [LARGE SCALE GENOMIC DNA]</scope>
    <source>
        <strain evidence="1 2">DSM 25220</strain>
    </source>
</reference>
<sequence length="125" mass="14522">MRGKPHLTIETEKIYKTKKSPNGMFIARIIEKPKKEDMLDFILVIQNRKSKDIIYNKVLVTTRNRYYFFHLSCGNMEWVSLNTVAVWDGLGHKLVEVSAVTGKENDRISDEHCSAYRDKQSNSNV</sequence>
<accession>A0A7V9Z1L5</accession>
<evidence type="ECO:0000313" key="2">
    <source>
        <dbReference type="Proteomes" id="UP000580891"/>
    </source>
</evidence>
<comment type="caution">
    <text evidence="1">The sequence shown here is derived from an EMBL/GenBank/DDBJ whole genome shotgun (WGS) entry which is preliminary data.</text>
</comment>
<proteinExistence type="predicted"/>
<keyword evidence="2" id="KW-1185">Reference proteome</keyword>
<name>A0A7V9Z1L5_9BACL</name>
<dbReference type="AlphaFoldDB" id="A0A7V9Z1L5"/>